<dbReference type="PANTHER" id="PTHR39206">
    <property type="entry name" value="SLL8004 PROTEIN"/>
    <property type="match status" value="1"/>
</dbReference>
<name>A0A0C1TQH6_9BACT</name>
<evidence type="ECO:0000313" key="3">
    <source>
        <dbReference type="Proteomes" id="UP000031433"/>
    </source>
</evidence>
<dbReference type="SUPFAM" id="SSF52540">
    <property type="entry name" value="P-loop containing nucleoside triphosphate hydrolases"/>
    <property type="match status" value="1"/>
</dbReference>
<accession>A0A0C1TQH6</accession>
<dbReference type="InterPro" id="IPR027417">
    <property type="entry name" value="P-loop_NTPase"/>
</dbReference>
<dbReference type="Pfam" id="PF13671">
    <property type="entry name" value="AAA_33"/>
    <property type="match status" value="1"/>
</dbReference>
<evidence type="ECO:0000313" key="2">
    <source>
        <dbReference type="EMBL" id="KIE43009.1"/>
    </source>
</evidence>
<dbReference type="PANTHER" id="PTHR39206:SF1">
    <property type="entry name" value="SLL8004 PROTEIN"/>
    <property type="match status" value="1"/>
</dbReference>
<proteinExistence type="predicted"/>
<comment type="caution">
    <text evidence="2">The sequence shown here is derived from an EMBL/GenBank/DDBJ whole genome shotgun (WGS) entry which is preliminary data.</text>
</comment>
<keyword evidence="3" id="KW-1185">Reference proteome</keyword>
<feature type="domain" description="AAA+ ATPase" evidence="1">
    <location>
        <begin position="7"/>
        <end position="132"/>
    </location>
</feature>
<organism evidence="2 3">
    <name type="scientific">Geobacter soli</name>
    <dbReference type="NCBI Taxonomy" id="1510391"/>
    <lineage>
        <taxon>Bacteria</taxon>
        <taxon>Pseudomonadati</taxon>
        <taxon>Thermodesulfobacteriota</taxon>
        <taxon>Desulfuromonadia</taxon>
        <taxon>Geobacterales</taxon>
        <taxon>Geobacteraceae</taxon>
        <taxon>Geobacter</taxon>
    </lineage>
</organism>
<reference evidence="2 3" key="1">
    <citation type="submission" date="2015-01" db="EMBL/GenBank/DDBJ databases">
        <title>Genome sequence of the anaerobic bacterium Geobacter soli GSS01, a dissimilatory Fe(III) reducer from soil.</title>
        <authorList>
            <person name="Yang G."/>
            <person name="Zhou S."/>
        </authorList>
    </citation>
    <scope>NUCLEOTIDE SEQUENCE [LARGE SCALE GENOMIC DNA]</scope>
    <source>
        <strain evidence="2 3">GSS01</strain>
    </source>
</reference>
<dbReference type="RefSeq" id="WP_039646087.1">
    <property type="nucleotide sequence ID" value="NZ_JXBL01000001.1"/>
</dbReference>
<gene>
    <name evidence="2" type="ORF">SE37_10375</name>
</gene>
<dbReference type="Proteomes" id="UP000031433">
    <property type="component" value="Unassembled WGS sequence"/>
</dbReference>
<protein>
    <submittedName>
        <fullName evidence="2">ATPase AAA</fullName>
    </submittedName>
</protein>
<dbReference type="AlphaFoldDB" id="A0A0C1TQH6"/>
<sequence>MAKSALRHKLIVIAGPNGSGKTTFTSQVLRHDWSEGCIFINPDEIAKNEFGDWNSPEAVMKAAARAQELREECLRGKRSMLLETVFSVPEKLDFIRRAKEADFFIRFFFIGTDSPAINASRVARRVMAGGHDVPIAKIISRYQRSIANGALAISMVDRAYVYDNSIDDREPKKLFRTRDGRVFKTYRDLALHEWARMVVEGLPD</sequence>
<dbReference type="SMART" id="SM00382">
    <property type="entry name" value="AAA"/>
    <property type="match status" value="1"/>
</dbReference>
<evidence type="ECO:0000259" key="1">
    <source>
        <dbReference type="SMART" id="SM00382"/>
    </source>
</evidence>
<dbReference type="EMBL" id="JXBL01000001">
    <property type="protein sequence ID" value="KIE43009.1"/>
    <property type="molecule type" value="Genomic_DNA"/>
</dbReference>
<dbReference type="InterPro" id="IPR003593">
    <property type="entry name" value="AAA+_ATPase"/>
</dbReference>
<dbReference type="Gene3D" id="3.40.50.300">
    <property type="entry name" value="P-loop containing nucleotide triphosphate hydrolases"/>
    <property type="match status" value="1"/>
</dbReference>